<protein>
    <submittedName>
        <fullName evidence="1">Late control protein</fullName>
    </submittedName>
</protein>
<keyword evidence="2" id="KW-1185">Reference proteome</keyword>
<dbReference type="SUPFAM" id="SSF69279">
    <property type="entry name" value="Phage tail proteins"/>
    <property type="match status" value="1"/>
</dbReference>
<organism evidence="1 2">
    <name type="scientific">Chryseobacterium kimseyorum</name>
    <dbReference type="NCBI Taxonomy" id="2984028"/>
    <lineage>
        <taxon>Bacteria</taxon>
        <taxon>Pseudomonadati</taxon>
        <taxon>Bacteroidota</taxon>
        <taxon>Flavobacteriia</taxon>
        <taxon>Flavobacteriales</taxon>
        <taxon>Weeksellaceae</taxon>
        <taxon>Chryseobacterium group</taxon>
        <taxon>Chryseobacterium</taxon>
    </lineage>
</organism>
<sequence length="321" mass="36731">MFILKGTIKVGEFTFHSISDVEITKSVDELVDTAVFKIPSRFKIRENGELKFTEEALKVGDKVSITLGYEKKYEGVEFTGYVASIGSKIPLEIKCEDSMWLLRRKNITKAFGKTTLKEILQEVVYGTEIKLSDKIPHLAIDKFIIKNQNGTQVLQYLKENYPVVAFIDDDQKLYVGLQQLTNIGQEAIYDINYNLVENNLEYLSADQRRVKVRYEARDKANKVIRVEIGDYDGELFEVKLNNISDEKTLRTLAENALVQRKYSGFEGSVKSFLIPFATRGMAAKIKDRDHLNREGKYFINKVVTSFGTDGARRDVHISNRL</sequence>
<accession>A0ABT3HYR4</accession>
<dbReference type="EMBL" id="JAPDHW010000006">
    <property type="protein sequence ID" value="MCW3168906.1"/>
    <property type="molecule type" value="Genomic_DNA"/>
</dbReference>
<dbReference type="Proteomes" id="UP001163731">
    <property type="component" value="Unassembled WGS sequence"/>
</dbReference>
<comment type="caution">
    <text evidence="1">The sequence shown here is derived from an EMBL/GenBank/DDBJ whole genome shotgun (WGS) entry which is preliminary data.</text>
</comment>
<name>A0ABT3HYR4_9FLAO</name>
<reference evidence="1" key="1">
    <citation type="submission" date="2022-10" db="EMBL/GenBank/DDBJ databases">
        <title>Chryseobacterium babae sp. nov. isolated from the gut of the beetle Oryctes rhinoceros, and Chryseobacterium kimseyorum sp. nov., isolated from a stick insect rearing cage.</title>
        <authorList>
            <person name="Shelomi M."/>
            <person name="Han C.-J."/>
            <person name="Chen W.-M."/>
            <person name="Chen H.-K."/>
            <person name="Liaw S.-J."/>
            <person name="Muhle E."/>
            <person name="Clermont D."/>
        </authorList>
    </citation>
    <scope>NUCLEOTIDE SEQUENCE</scope>
    <source>
        <strain evidence="1">09-1422</strain>
    </source>
</reference>
<evidence type="ECO:0000313" key="2">
    <source>
        <dbReference type="Proteomes" id="UP001163731"/>
    </source>
</evidence>
<dbReference type="RefSeq" id="WP_264750088.1">
    <property type="nucleotide sequence ID" value="NZ_JAPDHW010000006.1"/>
</dbReference>
<proteinExistence type="predicted"/>
<evidence type="ECO:0000313" key="1">
    <source>
        <dbReference type="EMBL" id="MCW3168906.1"/>
    </source>
</evidence>
<gene>
    <name evidence="1" type="ORF">OMO38_10270</name>
</gene>